<dbReference type="SUPFAM" id="SSF48403">
    <property type="entry name" value="Ankyrin repeat"/>
    <property type="match status" value="2"/>
</dbReference>
<evidence type="ECO:0000259" key="4">
    <source>
        <dbReference type="Pfam" id="PF14420"/>
    </source>
</evidence>
<feature type="repeat" description="ANK" evidence="3">
    <location>
        <begin position="561"/>
        <end position="593"/>
    </location>
</feature>
<proteinExistence type="predicted"/>
<dbReference type="PANTHER" id="PTHR24198:SF165">
    <property type="entry name" value="ANKYRIN REPEAT-CONTAINING PROTEIN-RELATED"/>
    <property type="match status" value="1"/>
</dbReference>
<evidence type="ECO:0000256" key="1">
    <source>
        <dbReference type="ARBA" id="ARBA00022737"/>
    </source>
</evidence>
<feature type="domain" description="Clr5" evidence="4">
    <location>
        <begin position="9"/>
        <end position="60"/>
    </location>
</feature>
<feature type="repeat" description="ANK" evidence="3">
    <location>
        <begin position="952"/>
        <end position="981"/>
    </location>
</feature>
<keyword evidence="6" id="KW-1185">Reference proteome</keyword>
<dbReference type="InterPro" id="IPR002110">
    <property type="entry name" value="Ankyrin_rpt"/>
</dbReference>
<dbReference type="EMBL" id="ML977022">
    <property type="protein sequence ID" value="KAF1950783.1"/>
    <property type="molecule type" value="Genomic_DNA"/>
</dbReference>
<dbReference type="SMART" id="SM00248">
    <property type="entry name" value="ANK"/>
    <property type="match status" value="14"/>
</dbReference>
<feature type="repeat" description="ANK" evidence="3">
    <location>
        <begin position="988"/>
        <end position="1020"/>
    </location>
</feature>
<reference evidence="5" key="1">
    <citation type="journal article" date="2020" name="Stud. Mycol.">
        <title>101 Dothideomycetes genomes: a test case for predicting lifestyles and emergence of pathogens.</title>
        <authorList>
            <person name="Haridas S."/>
            <person name="Albert R."/>
            <person name="Binder M."/>
            <person name="Bloem J."/>
            <person name="Labutti K."/>
            <person name="Salamov A."/>
            <person name="Andreopoulos B."/>
            <person name="Baker S."/>
            <person name="Barry K."/>
            <person name="Bills G."/>
            <person name="Bluhm B."/>
            <person name="Cannon C."/>
            <person name="Castanera R."/>
            <person name="Culley D."/>
            <person name="Daum C."/>
            <person name="Ezra D."/>
            <person name="Gonzalez J."/>
            <person name="Henrissat B."/>
            <person name="Kuo A."/>
            <person name="Liang C."/>
            <person name="Lipzen A."/>
            <person name="Lutzoni F."/>
            <person name="Magnuson J."/>
            <person name="Mondo S."/>
            <person name="Nolan M."/>
            <person name="Ohm R."/>
            <person name="Pangilinan J."/>
            <person name="Park H.-J."/>
            <person name="Ramirez L."/>
            <person name="Alfaro M."/>
            <person name="Sun H."/>
            <person name="Tritt A."/>
            <person name="Yoshinaga Y."/>
            <person name="Zwiers L.-H."/>
            <person name="Turgeon B."/>
            <person name="Goodwin S."/>
            <person name="Spatafora J."/>
            <person name="Crous P."/>
            <person name="Grigoriev I."/>
        </authorList>
    </citation>
    <scope>NUCLEOTIDE SEQUENCE</scope>
    <source>
        <strain evidence="5">CBS 675.92</strain>
    </source>
</reference>
<gene>
    <name evidence="5" type="ORF">CC80DRAFT_539347</name>
</gene>
<protein>
    <submittedName>
        <fullName evidence="5">Ankyrin</fullName>
    </submittedName>
</protein>
<dbReference type="InterPro" id="IPR025676">
    <property type="entry name" value="Clr5_dom"/>
</dbReference>
<keyword evidence="1" id="KW-0677">Repeat</keyword>
<dbReference type="InterPro" id="IPR036770">
    <property type="entry name" value="Ankyrin_rpt-contain_sf"/>
</dbReference>
<accession>A0A6A5TDC6</accession>
<dbReference type="PROSITE" id="PS50088">
    <property type="entry name" value="ANK_REPEAT"/>
    <property type="match status" value="4"/>
</dbReference>
<sequence length="1150" mass="130234">MTTRKAEQELWDSHKEELQQLREIDSETLQSVMQHMKSRHGFDRSKPQYDRVFKKWRFKKRNISKKEWKYIDSRILEREANGRHLSTVKIHGVLVPDAKVKKQRRNYAMTSFERQQLLLKISPRPVTPPGIEIYTPLSLSPPPQVMSLDSNQAPRPSLSMAMQENMRFLSADRIPWRHFLRLLSTVNISAAHDKSGRSPNQAALLQHGGVIASSVFEDRVEDLFWTQFLSREFNDSSIHSAFYDPTPYMAPQKDSCSDINLKSRNDLSPLGRQVELLKHVVYLLSNNFSVSKVAPAVVEFAREAQNREFLARFISSGLPTVEALAHNLLIPAAEGHNFPLLTTLLRSGVDIDYEGSGSKRHTTLLKYAVASCDEELLRFALENGACPRISNQFEKRGESFPLLNLAIRKANVNILNCLIRYLEDYPDEMDTDYDEYNFITAAVRGDVAILDLLISKRPRSFEGLRETPWVLYEAAALGGNLDMLKSLRAKDLDIRAKNGLNHGSPLVYALLTYNTDMADYLLEAGFKIDSYACTDARTYRGYTCDCWIQLPFTFRKPGEANKYAPIHCAICIGDIDFVRRLITKGANPNQPGVRFPIQLAACSNSLEMVQLLLKAGACVDYVSLPHSLYSDSFVFEDHKIKNPDLWYESSTPEKSAIQIALERGKEELFNLLFSVGACLPTTPSCACMRRQDALYNRHKMPRIPMVSDHQHRENNFCTCGRDDSNDPKGWENECIWNPLMNAASGKNKELFSRVLEIAVADNMPWITTRCITKCLRNFDGEFINQLIARDIIRLSPPVYREMLLRAINENAKDTVERILQAPGLNHEDIGLAFRVAMSYEREGMVSAFLETGWWPDDRVDTWRRHDMYPRPPLQEALQSQNQPIVHIMSGFYRKLISRAQDPTIMKHLMQAYGIAIRCGHIPMTQMLADAAGVDNVLYWALSSSDQEMCYLSAVHLAAASKEYSIVHWLLDHGADPNTPTEHRDDGYTEHSPLQCASKDGEIAVVERLLKRGVDVNAEPAEQRGATALQFAAITGRFDIANLLLDAGANVNAPPGRFEGRSAIEGAAEAGRMDMTSYLLELGAGEGMKGIMNDNFRRAVYRAWENGHHTIARMLHKWKAENDPDYSDHDDSIKAVLATMPPMATQAVFEY</sequence>
<keyword evidence="2 3" id="KW-0040">ANK repeat</keyword>
<dbReference type="OrthoDB" id="539213at2759"/>
<dbReference type="AlphaFoldDB" id="A0A6A5TDC6"/>
<name>A0A6A5TDC6_9PLEO</name>
<evidence type="ECO:0000313" key="5">
    <source>
        <dbReference type="EMBL" id="KAF1950783.1"/>
    </source>
</evidence>
<feature type="repeat" description="ANK" evidence="3">
    <location>
        <begin position="1023"/>
        <end position="1055"/>
    </location>
</feature>
<dbReference type="PANTHER" id="PTHR24198">
    <property type="entry name" value="ANKYRIN REPEAT AND PROTEIN KINASE DOMAIN-CONTAINING PROTEIN"/>
    <property type="match status" value="1"/>
</dbReference>
<evidence type="ECO:0000256" key="3">
    <source>
        <dbReference type="PROSITE-ProRule" id="PRU00023"/>
    </source>
</evidence>
<dbReference type="Gene3D" id="1.25.40.20">
    <property type="entry name" value="Ankyrin repeat-containing domain"/>
    <property type="match status" value="3"/>
</dbReference>
<organism evidence="5 6">
    <name type="scientific">Byssothecium circinans</name>
    <dbReference type="NCBI Taxonomy" id="147558"/>
    <lineage>
        <taxon>Eukaryota</taxon>
        <taxon>Fungi</taxon>
        <taxon>Dikarya</taxon>
        <taxon>Ascomycota</taxon>
        <taxon>Pezizomycotina</taxon>
        <taxon>Dothideomycetes</taxon>
        <taxon>Pleosporomycetidae</taxon>
        <taxon>Pleosporales</taxon>
        <taxon>Massarineae</taxon>
        <taxon>Massarinaceae</taxon>
        <taxon>Byssothecium</taxon>
    </lineage>
</organism>
<dbReference type="PROSITE" id="PS50297">
    <property type="entry name" value="ANK_REP_REGION"/>
    <property type="match status" value="4"/>
</dbReference>
<evidence type="ECO:0000313" key="6">
    <source>
        <dbReference type="Proteomes" id="UP000800035"/>
    </source>
</evidence>
<dbReference type="Proteomes" id="UP000800035">
    <property type="component" value="Unassembled WGS sequence"/>
</dbReference>
<dbReference type="Pfam" id="PF12796">
    <property type="entry name" value="Ank_2"/>
    <property type="match status" value="2"/>
</dbReference>
<evidence type="ECO:0000256" key="2">
    <source>
        <dbReference type="ARBA" id="ARBA00023043"/>
    </source>
</evidence>
<dbReference type="Pfam" id="PF14420">
    <property type="entry name" value="Clr5"/>
    <property type="match status" value="1"/>
</dbReference>